<dbReference type="Pfam" id="PF03450">
    <property type="entry name" value="CO_deh_flav_C"/>
    <property type="match status" value="1"/>
</dbReference>
<evidence type="ECO:0000259" key="4">
    <source>
        <dbReference type="PROSITE" id="PS51387"/>
    </source>
</evidence>
<dbReference type="PANTHER" id="PTHR42659:SF2">
    <property type="entry name" value="XANTHINE DEHYDROGENASE SUBUNIT C-RELATED"/>
    <property type="match status" value="1"/>
</dbReference>
<dbReference type="Pfam" id="PF00941">
    <property type="entry name" value="FAD_binding_5"/>
    <property type="match status" value="1"/>
</dbReference>
<dbReference type="InterPro" id="IPR036318">
    <property type="entry name" value="FAD-bd_PCMH-like_sf"/>
</dbReference>
<keyword evidence="2" id="KW-0274">FAD</keyword>
<evidence type="ECO:0000313" key="6">
    <source>
        <dbReference type="Proteomes" id="UP001147700"/>
    </source>
</evidence>
<dbReference type="InterPro" id="IPR051312">
    <property type="entry name" value="Diverse_Substr_Oxidored"/>
</dbReference>
<dbReference type="InterPro" id="IPR005107">
    <property type="entry name" value="CO_DH_flav_C"/>
</dbReference>
<gene>
    <name evidence="5" type="ORF">OJ962_06960</name>
</gene>
<dbReference type="SUPFAM" id="SSF56176">
    <property type="entry name" value="FAD-binding/transporter-associated domain-like"/>
    <property type="match status" value="1"/>
</dbReference>
<dbReference type="InterPro" id="IPR002346">
    <property type="entry name" value="Mopterin_DH_FAD-bd"/>
</dbReference>
<dbReference type="PROSITE" id="PS51387">
    <property type="entry name" value="FAD_PCMH"/>
    <property type="match status" value="1"/>
</dbReference>
<dbReference type="Gene3D" id="3.30.43.10">
    <property type="entry name" value="Uridine Diphospho-n-acetylenolpyruvylglucosamine Reductase, domain 2"/>
    <property type="match status" value="1"/>
</dbReference>
<dbReference type="PANTHER" id="PTHR42659">
    <property type="entry name" value="XANTHINE DEHYDROGENASE SUBUNIT C-RELATED"/>
    <property type="match status" value="1"/>
</dbReference>
<organism evidence="5 6">
    <name type="scientific">Solirubrobacter deserti</name>
    <dbReference type="NCBI Taxonomy" id="2282478"/>
    <lineage>
        <taxon>Bacteria</taxon>
        <taxon>Bacillati</taxon>
        <taxon>Actinomycetota</taxon>
        <taxon>Thermoleophilia</taxon>
        <taxon>Solirubrobacterales</taxon>
        <taxon>Solirubrobacteraceae</taxon>
        <taxon>Solirubrobacter</taxon>
    </lineage>
</organism>
<accession>A0ABT4RFB8</accession>
<dbReference type="InterPro" id="IPR016169">
    <property type="entry name" value="FAD-bd_PCMH_sub2"/>
</dbReference>
<evidence type="ECO:0000313" key="5">
    <source>
        <dbReference type="EMBL" id="MDA0137232.1"/>
    </source>
</evidence>
<proteinExistence type="predicted"/>
<dbReference type="Gene3D" id="3.30.390.50">
    <property type="entry name" value="CO dehydrogenase flavoprotein, C-terminal domain"/>
    <property type="match status" value="1"/>
</dbReference>
<dbReference type="Gene3D" id="3.30.465.10">
    <property type="match status" value="1"/>
</dbReference>
<feature type="domain" description="FAD-binding PCMH-type" evidence="4">
    <location>
        <begin position="2"/>
        <end position="178"/>
    </location>
</feature>
<keyword evidence="3" id="KW-0560">Oxidoreductase</keyword>
<keyword evidence="1" id="KW-0285">Flavoprotein</keyword>
<dbReference type="InterPro" id="IPR036683">
    <property type="entry name" value="CO_DH_flav_C_dom_sf"/>
</dbReference>
<dbReference type="RefSeq" id="WP_270006255.1">
    <property type="nucleotide sequence ID" value="NZ_JAPCID010000008.1"/>
</dbReference>
<evidence type="ECO:0000256" key="3">
    <source>
        <dbReference type="ARBA" id="ARBA00023002"/>
    </source>
</evidence>
<evidence type="ECO:0000256" key="2">
    <source>
        <dbReference type="ARBA" id="ARBA00022827"/>
    </source>
</evidence>
<comment type="caution">
    <text evidence="5">The sequence shown here is derived from an EMBL/GenBank/DDBJ whole genome shotgun (WGS) entry which is preliminary data.</text>
</comment>
<keyword evidence="6" id="KW-1185">Reference proteome</keyword>
<name>A0ABT4RFB8_9ACTN</name>
<dbReference type="EMBL" id="JAPCID010000008">
    <property type="protein sequence ID" value="MDA0137232.1"/>
    <property type="molecule type" value="Genomic_DNA"/>
</dbReference>
<dbReference type="SUPFAM" id="SSF55447">
    <property type="entry name" value="CO dehydrogenase flavoprotein C-terminal domain-like"/>
    <property type="match status" value="1"/>
</dbReference>
<dbReference type="SMART" id="SM01092">
    <property type="entry name" value="CO_deh_flav_C"/>
    <property type="match status" value="1"/>
</dbReference>
<protein>
    <submittedName>
        <fullName evidence="5">FAD binding domain-containing protein</fullName>
    </submittedName>
</protein>
<dbReference type="InterPro" id="IPR016166">
    <property type="entry name" value="FAD-bd_PCMH"/>
</dbReference>
<evidence type="ECO:0000256" key="1">
    <source>
        <dbReference type="ARBA" id="ARBA00022630"/>
    </source>
</evidence>
<sequence>MMLPSDFELHRPATVGEAVALRAELGEAAALYAGGTELLLAMKLGVLDYEHLIDLKRIAGLRGVTCAGGELRIGAAVTHRELETHPDVVRELPGLAALERAVANVRVRAAGTLAGNLAFAEPHADPPALLVALGARVVLVGGEGSRELALEDFLVGAYETELGEDELIEAIVVPVGAPGAVYRKFQVLERPAVGVAAVGNLVGGVFDGAPTVVVGAVDERPVRVGAEMLDGAALDDEGAFAALAEAAAEAVEPVDDLSGSEDYKRHLTGVLAKRAVQALGDV</sequence>
<dbReference type="Proteomes" id="UP001147700">
    <property type="component" value="Unassembled WGS sequence"/>
</dbReference>
<dbReference type="InterPro" id="IPR016167">
    <property type="entry name" value="FAD-bd_PCMH_sub1"/>
</dbReference>
<reference evidence="5" key="1">
    <citation type="submission" date="2022-10" db="EMBL/GenBank/DDBJ databases">
        <title>The WGS of Solirubrobacter sp. CPCC 204708.</title>
        <authorList>
            <person name="Jiang Z."/>
        </authorList>
    </citation>
    <scope>NUCLEOTIDE SEQUENCE</scope>
    <source>
        <strain evidence="5">CPCC 204708</strain>
    </source>
</reference>